<protein>
    <recommendedName>
        <fullName evidence="18">ATP synthase F(0) complex subunit f, mitochondrial</fullName>
    </recommendedName>
    <alternativeName>
        <fullName evidence="15">ATP synthase membrane subunit f</fullName>
    </alternativeName>
</protein>
<keyword evidence="10" id="KW-0007">Acetylation</keyword>
<reference evidence="20" key="1">
    <citation type="submission" date="2018-12" db="EMBL/GenBank/DDBJ databases">
        <authorList>
            <person name="Yazar S."/>
        </authorList>
    </citation>
    <scope>NUCLEOTIDE SEQUENCE [LARGE SCALE GENOMIC DNA]</scope>
</reference>
<dbReference type="Proteomes" id="UP000314987">
    <property type="component" value="Unassembled WGS sequence"/>
</dbReference>
<evidence type="ECO:0000256" key="16">
    <source>
        <dbReference type="ARBA" id="ARBA00054012"/>
    </source>
</evidence>
<evidence type="ECO:0000256" key="7">
    <source>
        <dbReference type="ARBA" id="ARBA00022781"/>
    </source>
</evidence>
<evidence type="ECO:0000256" key="15">
    <source>
        <dbReference type="ARBA" id="ARBA00032201"/>
    </source>
</evidence>
<evidence type="ECO:0000256" key="13">
    <source>
        <dbReference type="ARBA" id="ARBA00023136"/>
    </source>
</evidence>
<dbReference type="GO" id="GO:0045259">
    <property type="term" value="C:proton-transporting ATP synthase complex"/>
    <property type="evidence" value="ECO:0007669"/>
    <property type="project" value="UniProtKB-KW"/>
</dbReference>
<dbReference type="GO" id="GO:0042776">
    <property type="term" value="P:proton motive force-driven mitochondrial ATP synthesis"/>
    <property type="evidence" value="ECO:0007669"/>
    <property type="project" value="TreeGrafter"/>
</dbReference>
<sequence length="89" mass="10405">MLSLPPEQKLLAVELDQLLDWIMKQDFSPSGIIKAFHRGIFFIDAYFNKYMDVKKDRIGGVSMVLASYILLSYCSACKELTHEWRQKHH</sequence>
<evidence type="ECO:0000256" key="5">
    <source>
        <dbReference type="ARBA" id="ARBA00022553"/>
    </source>
</evidence>
<evidence type="ECO:0000256" key="6">
    <source>
        <dbReference type="ARBA" id="ARBA00022692"/>
    </source>
</evidence>
<keyword evidence="8" id="KW-0999">Mitochondrion inner membrane</keyword>
<keyword evidence="20" id="KW-1185">Reference proteome</keyword>
<dbReference type="GO" id="GO:0046933">
    <property type="term" value="F:proton-transporting ATP synthase activity, rotational mechanism"/>
    <property type="evidence" value="ECO:0007669"/>
    <property type="project" value="TreeGrafter"/>
</dbReference>
<evidence type="ECO:0000256" key="12">
    <source>
        <dbReference type="ARBA" id="ARBA00023128"/>
    </source>
</evidence>
<dbReference type="Ensembl" id="ENSVURT00010012250.1">
    <property type="protein sequence ID" value="ENSVURP00010010788.1"/>
    <property type="gene ID" value="ENSVURG00010008330.1"/>
</dbReference>
<keyword evidence="3" id="KW-0813">Transport</keyword>
<evidence type="ECO:0000256" key="17">
    <source>
        <dbReference type="ARBA" id="ARBA00064647"/>
    </source>
</evidence>
<dbReference type="PANTHER" id="PTHR13080:SF16">
    <property type="entry name" value="ATP SYNTHASE SUBUNIT F, MITOCHONDRIAL"/>
    <property type="match status" value="1"/>
</dbReference>
<evidence type="ECO:0000256" key="11">
    <source>
        <dbReference type="ARBA" id="ARBA00023065"/>
    </source>
</evidence>
<keyword evidence="4" id="KW-0138">CF(0)</keyword>
<name>A0A4X2KG16_VOMUR</name>
<dbReference type="STRING" id="29139.ENSVURP00010010788"/>
<comment type="subunit">
    <text evidence="17">Component of the ATP synthase complex composed at least of ATP5F1A/subunit alpha, ATP5F1B/subunit beta, ATP5MC1/subunit c (homooctomer), MT-ATP6/subunit a, MT-ATP8/subunit 8, ATP5ME/subunit e, ATP5MF/subunit f, ATP5MG/subunit g, ATP5MK/subunit k, ATP5MJ/subunit j, ATP5F1C/subunit gamma, ATP5F1D/subunit delta, ATP5F1E/subunit epsilon, ATP5PF/subunit F6, ATP5PB/subunit b, ATP5PD/subunit d, ATP5PO/subunit OSCP. ATP synthase complex consists of a soluble F(1) head domain (subunits alpha(3) and beta(3)) - the catalytic core - and a membrane F(0) domain - the membrane proton channel (subunits c, a, 8, e, f, g, k and j). These two domains are linked by a central stalk (subunits gamma, delta, and epsilon) rotating inside the F1 region and a stationary peripheral stalk (subunits F6, b, d, and OSCP).</text>
</comment>
<dbReference type="Pfam" id="PF10206">
    <property type="entry name" value="WRW"/>
    <property type="match status" value="1"/>
</dbReference>
<dbReference type="InterPro" id="IPR019344">
    <property type="entry name" value="F1F0-ATPsyn_F_prd"/>
</dbReference>
<dbReference type="AlphaFoldDB" id="A0A4X2KG16"/>
<reference evidence="19" key="3">
    <citation type="submission" date="2025-09" db="UniProtKB">
        <authorList>
            <consortium name="Ensembl"/>
        </authorList>
    </citation>
    <scope>IDENTIFICATION</scope>
</reference>
<keyword evidence="7" id="KW-0375">Hydrogen ion transport</keyword>
<comment type="function">
    <text evidence="16">Subunit f, of the mitochondrial membrane ATP synthase complex (F(1)F(0) ATP synthase or Complex V) that produces ATP from ADP in the presence of a proton gradient across the membrane which is generated by electron transport complexes of the respiratory chain. ATP synthase complex consist of a soluble F(1) head domain - the catalytic core - and a membrane F(1) domain - the membrane proton channel. These two domains are linked by a central stalk rotating inside the F(1) region and a stationary peripheral stalk. During catalysis, ATP synthesis in the catalytic domain of F(1) is coupled via a rotary mechanism of the central stalk subunits to proton translocation. In vivo, can only synthesize ATP although its ATP hydrolase activity can be activated artificially in vitro. Part of the complex F(0) domain.</text>
</comment>
<evidence type="ECO:0000256" key="2">
    <source>
        <dbReference type="ARBA" id="ARBA00005895"/>
    </source>
</evidence>
<evidence type="ECO:0000256" key="14">
    <source>
        <dbReference type="ARBA" id="ARBA00023310"/>
    </source>
</evidence>
<keyword evidence="11" id="KW-0406">Ion transport</keyword>
<comment type="similarity">
    <text evidence="2">Belongs to the ATPase F chain family.</text>
</comment>
<keyword evidence="12" id="KW-0496">Mitochondrion</keyword>
<proteinExistence type="inferred from homology"/>
<keyword evidence="6" id="KW-0812">Transmembrane</keyword>
<keyword evidence="5" id="KW-0597">Phosphoprotein</keyword>
<dbReference type="PANTHER" id="PTHR13080">
    <property type="entry name" value="ATP SYNTHASE F CHAIN, MITOCHONDRIAL-RELATED"/>
    <property type="match status" value="1"/>
</dbReference>
<dbReference type="OMA" id="SSILMWD"/>
<comment type="subcellular location">
    <subcellularLocation>
        <location evidence="1">Mitochondrion inner membrane</location>
        <topology evidence="1">Single-pass membrane protein</topology>
    </subcellularLocation>
</comment>
<keyword evidence="9" id="KW-1133">Transmembrane helix</keyword>
<evidence type="ECO:0000256" key="10">
    <source>
        <dbReference type="ARBA" id="ARBA00022990"/>
    </source>
</evidence>
<evidence type="ECO:0000256" key="3">
    <source>
        <dbReference type="ARBA" id="ARBA00022448"/>
    </source>
</evidence>
<keyword evidence="13" id="KW-0472">Membrane</keyword>
<evidence type="ECO:0000256" key="8">
    <source>
        <dbReference type="ARBA" id="ARBA00022792"/>
    </source>
</evidence>
<reference evidence="19" key="2">
    <citation type="submission" date="2025-08" db="UniProtKB">
        <authorList>
            <consortium name="Ensembl"/>
        </authorList>
    </citation>
    <scope>IDENTIFICATION</scope>
</reference>
<dbReference type="GO" id="GO:0005743">
    <property type="term" value="C:mitochondrial inner membrane"/>
    <property type="evidence" value="ECO:0007669"/>
    <property type="project" value="UniProtKB-SubCell"/>
</dbReference>
<evidence type="ECO:0000313" key="19">
    <source>
        <dbReference type="Ensembl" id="ENSVURP00010010788.1"/>
    </source>
</evidence>
<evidence type="ECO:0000256" key="1">
    <source>
        <dbReference type="ARBA" id="ARBA00004434"/>
    </source>
</evidence>
<dbReference type="GeneTree" id="ENSGT00510000046986"/>
<evidence type="ECO:0000256" key="9">
    <source>
        <dbReference type="ARBA" id="ARBA00022989"/>
    </source>
</evidence>
<evidence type="ECO:0000256" key="4">
    <source>
        <dbReference type="ARBA" id="ARBA00022547"/>
    </source>
</evidence>
<accession>A0A4X2KG16</accession>
<organism evidence="19 20">
    <name type="scientific">Vombatus ursinus</name>
    <name type="common">Common wombat</name>
    <dbReference type="NCBI Taxonomy" id="29139"/>
    <lineage>
        <taxon>Eukaryota</taxon>
        <taxon>Metazoa</taxon>
        <taxon>Chordata</taxon>
        <taxon>Craniata</taxon>
        <taxon>Vertebrata</taxon>
        <taxon>Euteleostomi</taxon>
        <taxon>Mammalia</taxon>
        <taxon>Metatheria</taxon>
        <taxon>Diprotodontia</taxon>
        <taxon>Vombatidae</taxon>
        <taxon>Vombatus</taxon>
    </lineage>
</organism>
<evidence type="ECO:0000256" key="18">
    <source>
        <dbReference type="ARBA" id="ARBA00070733"/>
    </source>
</evidence>
<evidence type="ECO:0000313" key="20">
    <source>
        <dbReference type="Proteomes" id="UP000314987"/>
    </source>
</evidence>
<keyword evidence="14" id="KW-0066">ATP synthesis</keyword>